<dbReference type="InterPro" id="IPR029055">
    <property type="entry name" value="Ntn_hydrolases_N"/>
</dbReference>
<dbReference type="AlphaFoldDB" id="A0A8J2ZBC4"/>
<dbReference type="RefSeq" id="WP_229677920.1">
    <property type="nucleotide sequence ID" value="NZ_BMKS01000005.1"/>
</dbReference>
<dbReference type="Pfam" id="PF01019">
    <property type="entry name" value="G_glu_transpept"/>
    <property type="match status" value="1"/>
</dbReference>
<accession>A0A8J2ZBC4</accession>
<organism evidence="5 6">
    <name type="scientific">Caldovatus sediminis</name>
    <dbReference type="NCBI Taxonomy" id="2041189"/>
    <lineage>
        <taxon>Bacteria</taxon>
        <taxon>Pseudomonadati</taxon>
        <taxon>Pseudomonadota</taxon>
        <taxon>Alphaproteobacteria</taxon>
        <taxon>Acetobacterales</taxon>
        <taxon>Roseomonadaceae</taxon>
        <taxon>Caldovatus</taxon>
    </lineage>
</organism>
<evidence type="ECO:0000256" key="4">
    <source>
        <dbReference type="ARBA" id="ARBA00023145"/>
    </source>
</evidence>
<evidence type="ECO:0000313" key="6">
    <source>
        <dbReference type="Proteomes" id="UP000597507"/>
    </source>
</evidence>
<evidence type="ECO:0000313" key="5">
    <source>
        <dbReference type="EMBL" id="GGG32198.1"/>
    </source>
</evidence>
<keyword evidence="2" id="KW-0808">Transferase</keyword>
<comment type="similarity">
    <text evidence="1">Belongs to the gamma-glutamyltransferase family.</text>
</comment>
<dbReference type="InterPro" id="IPR043138">
    <property type="entry name" value="GGT_lsub"/>
</dbReference>
<dbReference type="Gene3D" id="1.10.246.130">
    <property type="match status" value="1"/>
</dbReference>
<dbReference type="EMBL" id="BMKS01000005">
    <property type="protein sequence ID" value="GGG32198.1"/>
    <property type="molecule type" value="Genomic_DNA"/>
</dbReference>
<dbReference type="SUPFAM" id="SSF56235">
    <property type="entry name" value="N-terminal nucleophile aminohydrolases (Ntn hydrolases)"/>
    <property type="match status" value="1"/>
</dbReference>
<evidence type="ECO:0000256" key="2">
    <source>
        <dbReference type="ARBA" id="ARBA00022679"/>
    </source>
</evidence>
<evidence type="ECO:0000256" key="3">
    <source>
        <dbReference type="ARBA" id="ARBA00022801"/>
    </source>
</evidence>
<dbReference type="PANTHER" id="PTHR43199">
    <property type="entry name" value="GLUTATHIONE HYDROLASE"/>
    <property type="match status" value="1"/>
</dbReference>
<sequence>MPRPPRRLPDPRAMIVAPQPEAAEAGAAVLAAGGNALDATLACALTQGVVDPLMCGVGGLGTLHVFDPRGGGRLVVVNGLSTCPAACRPDMWADIFERECSDGFGYAVRGGVNELGHRAVAVPGILRVFAEAHAAMGRLPWASLFGPAIAFAEEGWIVRPHVAEQFAKDERAYGRLPYAAKLAFSAEGRALYLRPDGTPKRIGDPVRNPDLAETLRLLAREGAEAFYAGALARRIVEDMARNGGLLTRDDLAAFRPRTSPPLRVPYRGFTVALPEPPAGGVVVGEMLRILERFDLVSLGHNSPDYIRVVAEAMRIAGLDKERHVGDPAFRPVPVEWLLSDAYADACAARIRRGERASLPRVGADGRDTTHVSCVDADGMVVSLTHTLGTPSGVIPPGTGFMLNGAMNWYDPRPGRAGSIAPGKRRYSAMSPAIVLDAEERPVATLGAPGGAWITVAVLQVLLNLLDWGMGMQEAVAAPRFSATSDVIDISNRIPRAVQKALEAEGYAVRRSPLSFAFAGVHGIAMFDGRLEGGADPQRDGLAMGVG</sequence>
<dbReference type="Gene3D" id="3.60.20.40">
    <property type="match status" value="1"/>
</dbReference>
<keyword evidence="3" id="KW-0378">Hydrolase</keyword>
<dbReference type="InterPro" id="IPR051792">
    <property type="entry name" value="GGT_bact"/>
</dbReference>
<evidence type="ECO:0000256" key="1">
    <source>
        <dbReference type="ARBA" id="ARBA00009381"/>
    </source>
</evidence>
<dbReference type="PANTHER" id="PTHR43199:SF1">
    <property type="entry name" value="GLUTATHIONE HYDROLASE PROENZYME"/>
    <property type="match status" value="1"/>
</dbReference>
<dbReference type="GO" id="GO:0016740">
    <property type="term" value="F:transferase activity"/>
    <property type="evidence" value="ECO:0007669"/>
    <property type="project" value="UniProtKB-KW"/>
</dbReference>
<dbReference type="PRINTS" id="PR01210">
    <property type="entry name" value="GGTRANSPTASE"/>
</dbReference>
<comment type="caution">
    <text evidence="5">The sequence shown here is derived from an EMBL/GenBank/DDBJ whole genome shotgun (WGS) entry which is preliminary data.</text>
</comment>
<gene>
    <name evidence="5" type="primary">ggt</name>
    <name evidence="5" type="ORF">GCM10010964_20190</name>
</gene>
<reference evidence="5 6" key="1">
    <citation type="journal article" date="2014" name="Int. J. Syst. Evol. Microbiol.">
        <title>Complete genome sequence of Corynebacterium casei LMG S-19264T (=DSM 44701T), isolated from a smear-ripened cheese.</title>
        <authorList>
            <consortium name="US DOE Joint Genome Institute (JGI-PGF)"/>
            <person name="Walter F."/>
            <person name="Albersmeier A."/>
            <person name="Kalinowski J."/>
            <person name="Ruckert C."/>
        </authorList>
    </citation>
    <scope>NUCLEOTIDE SEQUENCE [LARGE SCALE GENOMIC DNA]</scope>
    <source>
        <strain evidence="5 6">CGMCC 1.16330</strain>
    </source>
</reference>
<proteinExistence type="inferred from homology"/>
<dbReference type="Proteomes" id="UP000597507">
    <property type="component" value="Unassembled WGS sequence"/>
</dbReference>
<protein>
    <submittedName>
        <fullName evidence="5">Gamma-glutamyltransferase</fullName>
    </submittedName>
</protein>
<dbReference type="InterPro" id="IPR043137">
    <property type="entry name" value="GGT_ssub_C"/>
</dbReference>
<dbReference type="GO" id="GO:0016787">
    <property type="term" value="F:hydrolase activity"/>
    <property type="evidence" value="ECO:0007669"/>
    <property type="project" value="UniProtKB-KW"/>
</dbReference>
<keyword evidence="6" id="KW-1185">Reference proteome</keyword>
<keyword evidence="4" id="KW-0865">Zymogen</keyword>
<name>A0A8J2ZBC4_9PROT</name>